<dbReference type="EMBL" id="KQ485889">
    <property type="protein sequence ID" value="KYP31548.1"/>
    <property type="molecule type" value="Genomic_DNA"/>
</dbReference>
<proteinExistence type="predicted"/>
<sequence length="234" mass="26472">VYKNILPTRAQLQKKGVSCFISCPRCDVGIENSWHALFGCYDARNCWLASNLKDKMSSNIDKANGTTDLVNKILNLWSISDATDFSMMMWSIWTSRNNLLWKDMPWNISEIVHRALTPDTIGLWLTSGLLMLEVLLVPPRLPNGLPHPMVHTSAILPHSLTLMRIHSELVSALETAWVPLWVHAPSRSLVFLLPVLEMLLLSCKPSFWLRKINIRPSSSSPVVAELKIFSFIPT</sequence>
<name>A0A151QMM4_CAJCA</name>
<dbReference type="AlphaFoldDB" id="A0A151QMM4"/>
<evidence type="ECO:0008006" key="3">
    <source>
        <dbReference type="Google" id="ProtNLM"/>
    </source>
</evidence>
<gene>
    <name evidence="1" type="ORF">KK1_048059</name>
</gene>
<evidence type="ECO:0000313" key="1">
    <source>
        <dbReference type="EMBL" id="KYP31548.1"/>
    </source>
</evidence>
<dbReference type="Proteomes" id="UP000075243">
    <property type="component" value="Unassembled WGS sequence"/>
</dbReference>
<feature type="non-terminal residue" evidence="1">
    <location>
        <position position="1"/>
    </location>
</feature>
<accession>A0A151QMM4</accession>
<keyword evidence="2" id="KW-1185">Reference proteome</keyword>
<evidence type="ECO:0000313" key="2">
    <source>
        <dbReference type="Proteomes" id="UP000075243"/>
    </source>
</evidence>
<organism evidence="1 2">
    <name type="scientific">Cajanus cajan</name>
    <name type="common">Pigeon pea</name>
    <name type="synonym">Cajanus indicus</name>
    <dbReference type="NCBI Taxonomy" id="3821"/>
    <lineage>
        <taxon>Eukaryota</taxon>
        <taxon>Viridiplantae</taxon>
        <taxon>Streptophyta</taxon>
        <taxon>Embryophyta</taxon>
        <taxon>Tracheophyta</taxon>
        <taxon>Spermatophyta</taxon>
        <taxon>Magnoliopsida</taxon>
        <taxon>eudicotyledons</taxon>
        <taxon>Gunneridae</taxon>
        <taxon>Pentapetalae</taxon>
        <taxon>rosids</taxon>
        <taxon>fabids</taxon>
        <taxon>Fabales</taxon>
        <taxon>Fabaceae</taxon>
        <taxon>Papilionoideae</taxon>
        <taxon>50 kb inversion clade</taxon>
        <taxon>NPAAA clade</taxon>
        <taxon>indigoferoid/millettioid clade</taxon>
        <taxon>Phaseoleae</taxon>
        <taxon>Cajanus</taxon>
    </lineage>
</organism>
<reference evidence="1" key="1">
    <citation type="journal article" date="2012" name="Nat. Biotechnol.">
        <title>Draft genome sequence of pigeonpea (Cajanus cajan), an orphan legume crop of resource-poor farmers.</title>
        <authorList>
            <person name="Varshney R.K."/>
            <person name="Chen W."/>
            <person name="Li Y."/>
            <person name="Bharti A.K."/>
            <person name="Saxena R.K."/>
            <person name="Schlueter J.A."/>
            <person name="Donoghue M.T."/>
            <person name="Azam S."/>
            <person name="Fan G."/>
            <person name="Whaley A.M."/>
            <person name="Farmer A.D."/>
            <person name="Sheridan J."/>
            <person name="Iwata A."/>
            <person name="Tuteja R."/>
            <person name="Penmetsa R.V."/>
            <person name="Wu W."/>
            <person name="Upadhyaya H.D."/>
            <person name="Yang S.P."/>
            <person name="Shah T."/>
            <person name="Saxena K.B."/>
            <person name="Michael T."/>
            <person name="McCombie W.R."/>
            <person name="Yang B."/>
            <person name="Zhang G."/>
            <person name="Yang H."/>
            <person name="Wang J."/>
            <person name="Spillane C."/>
            <person name="Cook D.R."/>
            <person name="May G.D."/>
            <person name="Xu X."/>
            <person name="Jackson S.A."/>
        </authorList>
    </citation>
    <scope>NUCLEOTIDE SEQUENCE [LARGE SCALE GENOMIC DNA]</scope>
</reference>
<dbReference type="Gramene" id="C.cajan_47926.t">
    <property type="protein sequence ID" value="C.cajan_47926.t.cds1"/>
    <property type="gene ID" value="C.cajan_47926"/>
</dbReference>
<protein>
    <recommendedName>
        <fullName evidence="3">Reverse transcriptase zinc-binding domain-containing protein</fullName>
    </recommendedName>
</protein>